<dbReference type="PANTHER" id="PTHR36832:SF1">
    <property type="entry name" value="SLR1174 PROTEIN"/>
    <property type="match status" value="1"/>
</dbReference>
<feature type="transmembrane region" description="Helical" evidence="1">
    <location>
        <begin position="55"/>
        <end position="76"/>
    </location>
</feature>
<accession>A0ABU6FY89</accession>
<keyword evidence="1" id="KW-1133">Transmembrane helix</keyword>
<dbReference type="Pfam" id="PF06182">
    <property type="entry name" value="ABC2_membrane_6"/>
    <property type="match status" value="1"/>
</dbReference>
<protein>
    <submittedName>
        <fullName evidence="2">ABC-2 family transporter protein</fullName>
    </submittedName>
</protein>
<name>A0ABU6FY89_9BACL</name>
<keyword evidence="1" id="KW-0812">Transmembrane</keyword>
<gene>
    <name evidence="2" type="ORF">P4I72_04455</name>
</gene>
<comment type="caution">
    <text evidence="2">The sequence shown here is derived from an EMBL/GenBank/DDBJ whole genome shotgun (WGS) entry which is preliminary data.</text>
</comment>
<feature type="transmembrane region" description="Helical" evidence="1">
    <location>
        <begin position="20"/>
        <end position="43"/>
    </location>
</feature>
<evidence type="ECO:0000313" key="2">
    <source>
        <dbReference type="EMBL" id="MEC0226364.1"/>
    </source>
</evidence>
<feature type="transmembrane region" description="Helical" evidence="1">
    <location>
        <begin position="174"/>
        <end position="195"/>
    </location>
</feature>
<proteinExistence type="predicted"/>
<feature type="transmembrane region" description="Helical" evidence="1">
    <location>
        <begin position="112"/>
        <end position="134"/>
    </location>
</feature>
<dbReference type="InterPro" id="IPR010390">
    <property type="entry name" value="ABC-2_transporter-like"/>
</dbReference>
<sequence>MGVYLEFIKISFSQKFVYRMNSYISAISSLIKMLILISIWTALYKGQSAISGIQLTDMINFVIVNSIIGSLIYSNIANEIGSKVVDGSISTDFIKPIHFKYYIFANQIGENLYMLVFNTVPAILLIIIYSGFTWPYQTNSLLLFFISLINGFIIIYYFNYILGLTTFWMTTSFYIDWFMKAFFQLFAGTFVPLWFYPDFLLYISKMLPFHLVAFEPIAILLGKLSWHESINVICTQLVWIILLIIVEKLIWNKVEKKVIVHGG</sequence>
<keyword evidence="1" id="KW-0472">Membrane</keyword>
<feature type="transmembrane region" description="Helical" evidence="1">
    <location>
        <begin position="141"/>
        <end position="162"/>
    </location>
</feature>
<keyword evidence="3" id="KW-1185">Reference proteome</keyword>
<feature type="transmembrane region" description="Helical" evidence="1">
    <location>
        <begin position="230"/>
        <end position="251"/>
    </location>
</feature>
<dbReference type="EMBL" id="JARLKY010000009">
    <property type="protein sequence ID" value="MEC0226364.1"/>
    <property type="molecule type" value="Genomic_DNA"/>
</dbReference>
<reference evidence="2 3" key="1">
    <citation type="submission" date="2023-03" db="EMBL/GenBank/DDBJ databases">
        <title>Bacillus Genome Sequencing.</title>
        <authorList>
            <person name="Dunlap C."/>
        </authorList>
    </citation>
    <scope>NUCLEOTIDE SEQUENCE [LARGE SCALE GENOMIC DNA]</scope>
    <source>
        <strain evidence="2 3">BD-533</strain>
    </source>
</reference>
<evidence type="ECO:0000256" key="1">
    <source>
        <dbReference type="SAM" id="Phobius"/>
    </source>
</evidence>
<organism evidence="2 3">
    <name type="scientific">Paenibacillus alba</name>
    <dbReference type="NCBI Taxonomy" id="1197127"/>
    <lineage>
        <taxon>Bacteria</taxon>
        <taxon>Bacillati</taxon>
        <taxon>Bacillota</taxon>
        <taxon>Bacilli</taxon>
        <taxon>Bacillales</taxon>
        <taxon>Paenibacillaceae</taxon>
        <taxon>Paenibacillus</taxon>
    </lineage>
</organism>
<dbReference type="PANTHER" id="PTHR36832">
    <property type="entry name" value="SLR1174 PROTEIN-RELATED"/>
    <property type="match status" value="1"/>
</dbReference>
<evidence type="ECO:0000313" key="3">
    <source>
        <dbReference type="Proteomes" id="UP001338137"/>
    </source>
</evidence>
<dbReference type="RefSeq" id="WP_326070750.1">
    <property type="nucleotide sequence ID" value="NZ_JARLKY010000009.1"/>
</dbReference>
<dbReference type="Proteomes" id="UP001338137">
    <property type="component" value="Unassembled WGS sequence"/>
</dbReference>